<dbReference type="PANTHER" id="PTHR13318">
    <property type="entry name" value="PARTNER OF PAIRED, ISOFORM B-RELATED"/>
    <property type="match status" value="1"/>
</dbReference>
<dbReference type="PATRIC" id="fig|1324352.5.peg.597"/>
<evidence type="ECO:0000313" key="4">
    <source>
        <dbReference type="EMBL" id="AKK71700.1"/>
    </source>
</evidence>
<evidence type="ECO:0000256" key="1">
    <source>
        <dbReference type="ARBA" id="ARBA00022729"/>
    </source>
</evidence>
<dbReference type="NCBIfam" id="TIGR04183">
    <property type="entry name" value="Por_Secre_tail"/>
    <property type="match status" value="1"/>
</dbReference>
<feature type="domain" description="Secretion system C-terminal sorting" evidence="3">
    <location>
        <begin position="626"/>
        <end position="694"/>
    </location>
</feature>
<dbReference type="Proteomes" id="UP000035213">
    <property type="component" value="Chromosome"/>
</dbReference>
<dbReference type="GO" id="GO:0019005">
    <property type="term" value="C:SCF ubiquitin ligase complex"/>
    <property type="evidence" value="ECO:0007669"/>
    <property type="project" value="TreeGrafter"/>
</dbReference>
<feature type="signal peptide" evidence="2">
    <location>
        <begin position="1"/>
        <end position="18"/>
    </location>
</feature>
<dbReference type="Gene3D" id="3.80.10.10">
    <property type="entry name" value="Ribonuclease Inhibitor"/>
    <property type="match status" value="2"/>
</dbReference>
<dbReference type="Pfam" id="PF18962">
    <property type="entry name" value="Por_Secre_tail"/>
    <property type="match status" value="1"/>
</dbReference>
<dbReference type="InterPro" id="IPR026444">
    <property type="entry name" value="Secre_tail"/>
</dbReference>
<dbReference type="GO" id="GO:0031146">
    <property type="term" value="P:SCF-dependent proteasomal ubiquitin-dependent protein catabolic process"/>
    <property type="evidence" value="ECO:0007669"/>
    <property type="project" value="TreeGrafter"/>
</dbReference>
<dbReference type="RefSeq" id="WP_053327005.1">
    <property type="nucleotide sequence ID" value="NZ_CP009928.1"/>
</dbReference>
<proteinExistence type="predicted"/>
<dbReference type="KEGG" id="cgn:OK18_02750"/>
<dbReference type="PANTHER" id="PTHR13318:SF178">
    <property type="entry name" value="OS02G0200900 PROTEIN"/>
    <property type="match status" value="1"/>
</dbReference>
<dbReference type="STRING" id="1324352.OK18_02750"/>
<name>A0A0G3LZ93_CHRGL</name>
<keyword evidence="1 2" id="KW-0732">Signal</keyword>
<organism evidence="4 5">
    <name type="scientific">Chryseobacterium gallinarum</name>
    <dbReference type="NCBI Taxonomy" id="1324352"/>
    <lineage>
        <taxon>Bacteria</taxon>
        <taxon>Pseudomonadati</taxon>
        <taxon>Bacteroidota</taxon>
        <taxon>Flavobacteriia</taxon>
        <taxon>Flavobacteriales</taxon>
        <taxon>Weeksellaceae</taxon>
        <taxon>Chryseobacterium group</taxon>
        <taxon>Chryseobacterium</taxon>
    </lineage>
</organism>
<protein>
    <recommendedName>
        <fullName evidence="3">Secretion system C-terminal sorting domain-containing protein</fullName>
    </recommendedName>
</protein>
<gene>
    <name evidence="4" type="ORF">OK18_02750</name>
</gene>
<evidence type="ECO:0000313" key="5">
    <source>
        <dbReference type="Proteomes" id="UP000035213"/>
    </source>
</evidence>
<dbReference type="OrthoDB" id="1110367at2"/>
<accession>A0A0G3LZ93</accession>
<feature type="chain" id="PRO_5005184999" description="Secretion system C-terminal sorting domain-containing protein" evidence="2">
    <location>
        <begin position="19"/>
        <end position="696"/>
    </location>
</feature>
<evidence type="ECO:0000259" key="3">
    <source>
        <dbReference type="Pfam" id="PF18962"/>
    </source>
</evidence>
<dbReference type="SUPFAM" id="SSF52047">
    <property type="entry name" value="RNI-like"/>
    <property type="match status" value="2"/>
</dbReference>
<dbReference type="InterPro" id="IPR032675">
    <property type="entry name" value="LRR_dom_sf"/>
</dbReference>
<reference evidence="4 5" key="1">
    <citation type="submission" date="2014-11" db="EMBL/GenBank/DDBJ databases">
        <authorList>
            <person name="Park G.-S."/>
            <person name="Hong S.-J."/>
            <person name="Jung B.K."/>
            <person name="Khan A.R."/>
            <person name="Kwak Y."/>
            <person name="Shin J.-H."/>
        </authorList>
    </citation>
    <scope>NUCLEOTIDE SEQUENCE [LARGE SCALE GENOMIC DNA]</scope>
    <source>
        <strain evidence="4 5">DSM 27622</strain>
    </source>
</reference>
<dbReference type="EMBL" id="CP009928">
    <property type="protein sequence ID" value="AKK71700.1"/>
    <property type="molecule type" value="Genomic_DNA"/>
</dbReference>
<sequence length="696" mass="76445">MKKILLTLSVGLSSLAYSQTLHFTDSKFKTLLLSSAPGNQIAKDINGNPIAIDTNGDGEIQYSEALQVNILNIDAGGNPPPGTLPGHITDALLFTNLEELYVRDTQSAVISFTNNPKIKKVLYTGSGGYIDHTGTWQAVPVDFSFDSCAAVQDINQFLPAINPYLTNETILKFKNCPQLTGDIVLDSKAVKELYIENATITSIRFNSCYRLEKLYLPNLGSLTSILISGSAGNQTYSQNGIQLIANNCSNLEEIIADTDHYYSQGAYFTAININGCSNLKKLKGINATTIDFSNAGLTRLEELDCSFYNRNGYTTTSGVYFGNVTSLNLAGLPQLKIVRAFNQPITNTVNFSTATALEHIDITNSCGYMNTVNISNLPNLHTLKADRSETPGTPGNDNLQKIITENCIALTNFEFKNNSGLKELDLQNCQGLQSLTIGNYYVNGGSFPELNKINIQQCSGLKEVIIQMTGITSLDVSECTALKSLDLLWNNLLTTVNMPANTNLENLNVSGHPLLAHADTSNNTHLKNVNFSHCPLITQLDFSNSPDIAALSLSNMPGLTNVNIRNGSIAELYDFSGYNFNLSMCVDDAEFNDLQSMYPDISFTTNCGNAKREKNPETALKAGIKVFPNPVKNVLQIQSDERIENIKIFDSQGKLIFNQDFDRNIVTIDFSVYSNALYIMKIKTEKTHLIKKIIKE</sequence>
<evidence type="ECO:0000256" key="2">
    <source>
        <dbReference type="SAM" id="SignalP"/>
    </source>
</evidence>
<dbReference type="AlphaFoldDB" id="A0A0G3LZ93"/>